<dbReference type="Proteomes" id="UP001596442">
    <property type="component" value="Unassembled WGS sequence"/>
</dbReference>
<dbReference type="InterPro" id="IPR002102">
    <property type="entry name" value="Cohesin_dom"/>
</dbReference>
<protein>
    <submittedName>
        <fullName evidence="2">Cohesin domain-containing protein</fullName>
    </submittedName>
</protein>
<comment type="caution">
    <text evidence="2">The sequence shown here is derived from an EMBL/GenBank/DDBJ whole genome shotgun (WGS) entry which is preliminary data.</text>
</comment>
<organism evidence="2 3">
    <name type="scientific">Halorubrum tibetense</name>
    <dbReference type="NCBI Taxonomy" id="175631"/>
    <lineage>
        <taxon>Archaea</taxon>
        <taxon>Methanobacteriati</taxon>
        <taxon>Methanobacteriota</taxon>
        <taxon>Stenosarchaea group</taxon>
        <taxon>Halobacteria</taxon>
        <taxon>Halobacteriales</taxon>
        <taxon>Haloferacaceae</taxon>
        <taxon>Halorubrum</taxon>
    </lineage>
</organism>
<feature type="domain" description="Cohesin" evidence="1">
    <location>
        <begin position="51"/>
        <end position="127"/>
    </location>
</feature>
<name>A0ABD5SG68_9EURY</name>
<evidence type="ECO:0000313" key="3">
    <source>
        <dbReference type="Proteomes" id="UP001596442"/>
    </source>
</evidence>
<evidence type="ECO:0000313" key="2">
    <source>
        <dbReference type="EMBL" id="MFC6753962.1"/>
    </source>
</evidence>
<accession>A0ABD5SG68</accession>
<dbReference type="Pfam" id="PF00963">
    <property type="entry name" value="Cohesin"/>
    <property type="match status" value="1"/>
</dbReference>
<evidence type="ECO:0000259" key="1">
    <source>
        <dbReference type="Pfam" id="PF00963"/>
    </source>
</evidence>
<dbReference type="RefSeq" id="WP_379782029.1">
    <property type="nucleotide sequence ID" value="NZ_JBHSWW010000170.1"/>
</dbReference>
<proteinExistence type="predicted"/>
<dbReference type="InterPro" id="IPR008965">
    <property type="entry name" value="CBM2/CBM3_carb-bd_dom_sf"/>
</dbReference>
<dbReference type="Gene3D" id="2.60.40.680">
    <property type="match status" value="1"/>
</dbReference>
<dbReference type="AlphaFoldDB" id="A0ABD5SG68"/>
<reference evidence="2 3" key="1">
    <citation type="journal article" date="2019" name="Int. J. Syst. Evol. Microbiol.">
        <title>The Global Catalogue of Microorganisms (GCM) 10K type strain sequencing project: providing services to taxonomists for standard genome sequencing and annotation.</title>
        <authorList>
            <consortium name="The Broad Institute Genomics Platform"/>
            <consortium name="The Broad Institute Genome Sequencing Center for Infectious Disease"/>
            <person name="Wu L."/>
            <person name="Ma J."/>
        </authorList>
    </citation>
    <scope>NUCLEOTIDE SEQUENCE [LARGE SCALE GENOMIC DNA]</scope>
    <source>
        <strain evidence="2 3">CGMCC 1.3239</strain>
    </source>
</reference>
<sequence length="137" mass="14338">MTPRTTRRHRAAGRLAAFVLVVGVVLAAGLTAPIGPAFAGDNPGLLGFDPDEADADRGETVEVNVWFRAMGGYDDDGVVAYEYTVAYDPDVLTAVDVEPGPWLERGEETSVRHGTAIDEANGTVTVAAERDPPAGGV</sequence>
<dbReference type="CDD" id="cd08547">
    <property type="entry name" value="Type_II_cohesin"/>
    <property type="match status" value="1"/>
</dbReference>
<feature type="non-terminal residue" evidence="2">
    <location>
        <position position="137"/>
    </location>
</feature>
<gene>
    <name evidence="2" type="ORF">ACFQEU_10900</name>
</gene>
<dbReference type="EMBL" id="JBHSWW010000170">
    <property type="protein sequence ID" value="MFC6753962.1"/>
    <property type="molecule type" value="Genomic_DNA"/>
</dbReference>
<keyword evidence="3" id="KW-1185">Reference proteome</keyword>
<dbReference type="SUPFAM" id="SSF49384">
    <property type="entry name" value="Carbohydrate-binding domain"/>
    <property type="match status" value="1"/>
</dbReference>